<name>A0A1B6C7W9_9HEMI</name>
<gene>
    <name evidence="4" type="ORF">g.1758</name>
</gene>
<dbReference type="PANTHER" id="PTHR46297:SF1">
    <property type="entry name" value="ZINC FINGER CCCH-TYPE WITH G PATCH DOMAIN-CONTAINING PROTEIN"/>
    <property type="match status" value="1"/>
</dbReference>
<dbReference type="EMBL" id="GEDC01027691">
    <property type="protein sequence ID" value="JAS09607.1"/>
    <property type="molecule type" value="Transcribed_RNA"/>
</dbReference>
<feature type="coiled-coil region" evidence="3">
    <location>
        <begin position="101"/>
        <end position="162"/>
    </location>
</feature>
<dbReference type="GO" id="GO:0001227">
    <property type="term" value="F:DNA-binding transcription repressor activity, RNA polymerase II-specific"/>
    <property type="evidence" value="ECO:0007669"/>
    <property type="project" value="TreeGrafter"/>
</dbReference>
<evidence type="ECO:0000256" key="2">
    <source>
        <dbReference type="ARBA" id="ARBA00023242"/>
    </source>
</evidence>
<proteinExistence type="predicted"/>
<organism evidence="4">
    <name type="scientific">Clastoptera arizonana</name>
    <name type="common">Arizona spittle bug</name>
    <dbReference type="NCBI Taxonomy" id="38151"/>
    <lineage>
        <taxon>Eukaryota</taxon>
        <taxon>Metazoa</taxon>
        <taxon>Ecdysozoa</taxon>
        <taxon>Arthropoda</taxon>
        <taxon>Hexapoda</taxon>
        <taxon>Insecta</taxon>
        <taxon>Pterygota</taxon>
        <taxon>Neoptera</taxon>
        <taxon>Paraneoptera</taxon>
        <taxon>Hemiptera</taxon>
        <taxon>Auchenorrhyncha</taxon>
        <taxon>Cercopoidea</taxon>
        <taxon>Clastopteridae</taxon>
        <taxon>Clastoptera</taxon>
    </lineage>
</organism>
<sequence>EPCNDLRIFQVVRRWHQLALREAAGGDPNLFKAERKLRKQRQQEIKRSKREYEKERTDVFGFINSKLAGPSTSAESTNNIDLTNSSNKGLNVERFKLGEDIKRTERDVAKLKESLKRQDKGSLSHATLANKLQQTQKYLDKLHKNEKNIVNVQNERQNHKKMAVF</sequence>
<dbReference type="PANTHER" id="PTHR46297">
    <property type="entry name" value="ZINC FINGER CCCH-TYPE WITH G PATCH DOMAIN-CONTAINING PROTEIN"/>
    <property type="match status" value="1"/>
</dbReference>
<comment type="subcellular location">
    <subcellularLocation>
        <location evidence="1">Nucleus</location>
    </subcellularLocation>
</comment>
<protein>
    <submittedName>
        <fullName evidence="4">Uncharacterized protein</fullName>
    </submittedName>
</protein>
<dbReference type="GO" id="GO:0005634">
    <property type="term" value="C:nucleus"/>
    <property type="evidence" value="ECO:0007669"/>
    <property type="project" value="UniProtKB-SubCell"/>
</dbReference>
<dbReference type="GO" id="GO:0000978">
    <property type="term" value="F:RNA polymerase II cis-regulatory region sequence-specific DNA binding"/>
    <property type="evidence" value="ECO:0007669"/>
    <property type="project" value="TreeGrafter"/>
</dbReference>
<accession>A0A1B6C7W9</accession>
<keyword evidence="3" id="KW-0175">Coiled coil</keyword>
<feature type="non-terminal residue" evidence="4">
    <location>
        <position position="1"/>
    </location>
</feature>
<reference evidence="4" key="1">
    <citation type="submission" date="2015-12" db="EMBL/GenBank/DDBJ databases">
        <title>De novo transcriptome assembly of four potential Pierce s Disease insect vectors from Arizona vineyards.</title>
        <authorList>
            <person name="Tassone E.E."/>
        </authorList>
    </citation>
    <scope>NUCLEOTIDE SEQUENCE</scope>
</reference>
<evidence type="ECO:0000256" key="3">
    <source>
        <dbReference type="SAM" id="Coils"/>
    </source>
</evidence>
<evidence type="ECO:0000256" key="1">
    <source>
        <dbReference type="ARBA" id="ARBA00004123"/>
    </source>
</evidence>
<evidence type="ECO:0000313" key="4">
    <source>
        <dbReference type="EMBL" id="JAS09607.1"/>
    </source>
</evidence>
<keyword evidence="2" id="KW-0539">Nucleus</keyword>
<dbReference type="AlphaFoldDB" id="A0A1B6C7W9"/>